<gene>
    <name evidence="1" type="ORF">J0A68_05830</name>
</gene>
<dbReference type="Proteomes" id="UP000664317">
    <property type="component" value="Unassembled WGS sequence"/>
</dbReference>
<proteinExistence type="predicted"/>
<name>A0ABS3C0N4_9BACT</name>
<evidence type="ECO:0000313" key="1">
    <source>
        <dbReference type="EMBL" id="MBN7810465.1"/>
    </source>
</evidence>
<dbReference type="Pfam" id="PF01244">
    <property type="entry name" value="Peptidase_M19"/>
    <property type="match status" value="1"/>
</dbReference>
<reference evidence="1 2" key="1">
    <citation type="submission" date="2021-03" db="EMBL/GenBank/DDBJ databases">
        <title>novel species isolated from a fishpond in China.</title>
        <authorList>
            <person name="Lu H."/>
            <person name="Cai Z."/>
        </authorList>
    </citation>
    <scope>NUCLEOTIDE SEQUENCE [LARGE SCALE GENOMIC DNA]</scope>
    <source>
        <strain evidence="1 2">H41</strain>
    </source>
</reference>
<protein>
    <submittedName>
        <fullName evidence="1">Membrane dipeptidase</fullName>
    </submittedName>
</protein>
<comment type="caution">
    <text evidence="1">The sequence shown here is derived from an EMBL/GenBank/DDBJ whole genome shotgun (WGS) entry which is preliminary data.</text>
</comment>
<dbReference type="Gene3D" id="3.20.20.140">
    <property type="entry name" value="Metal-dependent hydrolases"/>
    <property type="match status" value="1"/>
</dbReference>
<dbReference type="EMBL" id="JAFKCT010000002">
    <property type="protein sequence ID" value="MBN7810465.1"/>
    <property type="molecule type" value="Genomic_DNA"/>
</dbReference>
<dbReference type="SUPFAM" id="SSF51556">
    <property type="entry name" value="Metallo-dependent hydrolases"/>
    <property type="match status" value="1"/>
</dbReference>
<dbReference type="RefSeq" id="WP_206577258.1">
    <property type="nucleotide sequence ID" value="NZ_JAFKCT010000002.1"/>
</dbReference>
<sequence>MDFFFDSHLHLTMKNQFSKEGNATSPWKAITRNDLKDGLKILEKLFGLNTLDKTFSSQSCPDQLIPANYKLVVAPLFAPDIDLVKAINSKKSFVRLLKKRENKPFGVILNFERYLKLQSTQNAFSIVENDFKLLEKADTMEPARSLSFIKSKSDFEEAIPNRLSVVFSVEGLHSLRSDLKEIDEDLILEDIESNLDKLVAKGATVLMANLTHIDNSNRMICNQAYAMDGMRANGFGDTELRPKGHGLTALGKSLVERLDSRNIAVDLKHMSVLARRDLYAFRREKGITSPLVSSHSGIAGIPFDGDSEGYRDFVFDTRKLGDVHKVRVAKVVKYDFSGLFPKVGFNASSISLFDEDIREIYDSNGLLGISMDERVLGYTRARKLEPDSFTDNVGLTEDGFGNRKRVMLDWDFVSDSEFEALGLASAAKGSKLRTSVDAEELIDMIRGNSANLPPYQFFHFLNHVLHCVALGEQFDGAAGVEKMLTKIICVGSDFDGLIDAMDWCVNCSHTRDIKNRFKEQFPQVLQKNSLRLPSGLSMERVADRLFFENGRDFVLGRLA</sequence>
<evidence type="ECO:0000313" key="2">
    <source>
        <dbReference type="Proteomes" id="UP000664317"/>
    </source>
</evidence>
<organism evidence="1 2">
    <name type="scientific">Algoriphagus oliviformis</name>
    <dbReference type="NCBI Taxonomy" id="2811231"/>
    <lineage>
        <taxon>Bacteria</taxon>
        <taxon>Pseudomonadati</taxon>
        <taxon>Bacteroidota</taxon>
        <taxon>Cytophagia</taxon>
        <taxon>Cytophagales</taxon>
        <taxon>Cyclobacteriaceae</taxon>
        <taxon>Algoriphagus</taxon>
    </lineage>
</organism>
<keyword evidence="2" id="KW-1185">Reference proteome</keyword>
<dbReference type="InterPro" id="IPR032466">
    <property type="entry name" value="Metal_Hydrolase"/>
</dbReference>
<accession>A0ABS3C0N4</accession>
<dbReference type="InterPro" id="IPR008257">
    <property type="entry name" value="Pept_M19"/>
</dbReference>